<feature type="domain" description="BioF2-like acetyltransferase" evidence="1">
    <location>
        <begin position="153"/>
        <end position="295"/>
    </location>
</feature>
<evidence type="ECO:0000313" key="3">
    <source>
        <dbReference type="Proteomes" id="UP000287177"/>
    </source>
</evidence>
<reference evidence="2 3" key="1">
    <citation type="submission" date="2013-06" db="EMBL/GenBank/DDBJ databases">
        <title>The draft sequence of the Mycobacterium elephantis genome.</title>
        <authorList>
            <person name="Pettersson F.B."/>
            <person name="Das S."/>
            <person name="Dasgupta S."/>
            <person name="Bhattacharya A."/>
            <person name="Kirsebom L.A."/>
        </authorList>
    </citation>
    <scope>NUCLEOTIDE SEQUENCE [LARGE SCALE GENOMIC DNA]</scope>
    <source>
        <strain evidence="2 3">DSM 44368</strain>
    </source>
</reference>
<dbReference type="InterPro" id="IPR038740">
    <property type="entry name" value="BioF2-like_GNAT_dom"/>
</dbReference>
<dbReference type="RefSeq" id="WP_128109707.1">
    <property type="nucleotide sequence ID" value="NZ_ATDN01000025.1"/>
</dbReference>
<evidence type="ECO:0000259" key="1">
    <source>
        <dbReference type="Pfam" id="PF13480"/>
    </source>
</evidence>
<keyword evidence="3" id="KW-1185">Reference proteome</keyword>
<dbReference type="Proteomes" id="UP000287177">
    <property type="component" value="Unassembled WGS sequence"/>
</dbReference>
<protein>
    <recommendedName>
        <fullName evidence="1">BioF2-like acetyltransferase domain-containing protein</fullName>
    </recommendedName>
</protein>
<sequence>MKASVVRPHELGPHELECWREYQSADLSAQTPFLTPGFALAADAVSDRSRVVVVEDDSAVVGFLPIELRSRRVATAIGGKVNTRQGFIHRGGFEWSWPELLKAAGLEVLELAELIGSQWHGIQSLKPASAPTIDTDGGWTPYLNRIATRKAIKTVLYKERKLLREHPDMVFSSGAATDHVDLGRLIAWKSRQYRRSGWPDLFARRDVVALLHKLAEEPSDGVYCVGSSLRVGGQAIATDLSLATDTVFTGWFCAHDPEWARYSPGAVRTLRTIAAVFARGVQCIDLSRGDEQYKHTLKTDDRSVMTGFVSRRSPRALMYAACRRPSSAATSYVLSHPEVRSLVRSSLRKVGRTREVLAGRGSS</sequence>
<accession>A0A439DR17</accession>
<dbReference type="Pfam" id="PF13480">
    <property type="entry name" value="Acetyltransf_6"/>
    <property type="match status" value="1"/>
</dbReference>
<dbReference type="SUPFAM" id="SSF55729">
    <property type="entry name" value="Acyl-CoA N-acyltransferases (Nat)"/>
    <property type="match status" value="1"/>
</dbReference>
<name>A0A439DR17_9MYCO</name>
<proteinExistence type="predicted"/>
<comment type="caution">
    <text evidence="2">The sequence shown here is derived from an EMBL/GenBank/DDBJ whole genome shotgun (WGS) entry which is preliminary data.</text>
</comment>
<dbReference type="AlphaFoldDB" id="A0A439DR17"/>
<organism evidence="2 3">
    <name type="scientific">Mycolicibacterium elephantis DSM 44368</name>
    <dbReference type="NCBI Taxonomy" id="1335622"/>
    <lineage>
        <taxon>Bacteria</taxon>
        <taxon>Bacillati</taxon>
        <taxon>Actinomycetota</taxon>
        <taxon>Actinomycetes</taxon>
        <taxon>Mycobacteriales</taxon>
        <taxon>Mycobacteriaceae</taxon>
        <taxon>Mycolicibacterium</taxon>
    </lineage>
</organism>
<gene>
    <name evidence="2" type="ORF">MELE44368_23545</name>
</gene>
<dbReference type="InterPro" id="IPR016181">
    <property type="entry name" value="Acyl_CoA_acyltransferase"/>
</dbReference>
<dbReference type="EMBL" id="ATDN01000025">
    <property type="protein sequence ID" value="RWA18251.1"/>
    <property type="molecule type" value="Genomic_DNA"/>
</dbReference>
<evidence type="ECO:0000313" key="2">
    <source>
        <dbReference type="EMBL" id="RWA18251.1"/>
    </source>
</evidence>